<comment type="caution">
    <text evidence="1">The sequence shown here is derived from an EMBL/GenBank/DDBJ whole genome shotgun (WGS) entry which is preliminary data.</text>
</comment>
<feature type="non-terminal residue" evidence="1">
    <location>
        <position position="1"/>
    </location>
</feature>
<reference evidence="1" key="1">
    <citation type="submission" date="2021-06" db="EMBL/GenBank/DDBJ databases">
        <authorList>
            <person name="Kallberg Y."/>
            <person name="Tangrot J."/>
            <person name="Rosling A."/>
        </authorList>
    </citation>
    <scope>NUCLEOTIDE SEQUENCE</scope>
    <source>
        <strain evidence="1">UK204</strain>
    </source>
</reference>
<name>A0A9N9ITT6_9GLOM</name>
<dbReference type="EMBL" id="CAJVPQ010017844">
    <property type="protein sequence ID" value="CAG8749511.1"/>
    <property type="molecule type" value="Genomic_DNA"/>
</dbReference>
<keyword evidence="2" id="KW-1185">Reference proteome</keyword>
<sequence>RRSEALRNLQEKVPRLRVPNYIDIIDNNENREPEIPASRNAQIDALMTLEEN</sequence>
<accession>A0A9N9ITT6</accession>
<evidence type="ECO:0000313" key="2">
    <source>
        <dbReference type="Proteomes" id="UP000789570"/>
    </source>
</evidence>
<dbReference type="Proteomes" id="UP000789570">
    <property type="component" value="Unassembled WGS sequence"/>
</dbReference>
<organism evidence="1 2">
    <name type="scientific">Funneliformis caledonium</name>
    <dbReference type="NCBI Taxonomy" id="1117310"/>
    <lineage>
        <taxon>Eukaryota</taxon>
        <taxon>Fungi</taxon>
        <taxon>Fungi incertae sedis</taxon>
        <taxon>Mucoromycota</taxon>
        <taxon>Glomeromycotina</taxon>
        <taxon>Glomeromycetes</taxon>
        <taxon>Glomerales</taxon>
        <taxon>Glomeraceae</taxon>
        <taxon>Funneliformis</taxon>
    </lineage>
</organism>
<protein>
    <submittedName>
        <fullName evidence="1">15771_t:CDS:1</fullName>
    </submittedName>
</protein>
<gene>
    <name evidence="1" type="ORF">FCALED_LOCUS16207</name>
</gene>
<proteinExistence type="predicted"/>
<dbReference type="AlphaFoldDB" id="A0A9N9ITT6"/>
<evidence type="ECO:0000313" key="1">
    <source>
        <dbReference type="EMBL" id="CAG8749511.1"/>
    </source>
</evidence>